<dbReference type="EMBL" id="BARU01026309">
    <property type="protein sequence ID" value="GAH75651.1"/>
    <property type="molecule type" value="Genomic_DNA"/>
</dbReference>
<dbReference type="AlphaFoldDB" id="X1HZS9"/>
<gene>
    <name evidence="1" type="ORF">S03H2_42280</name>
</gene>
<protein>
    <submittedName>
        <fullName evidence="1">Uncharacterized protein</fullName>
    </submittedName>
</protein>
<sequence>QGRRNTKSHSDQMVDGILSLIRQLIPSVTIHCETVASVNAPKKQGFNKKGISGNAGLHYGKNEINIWFDLSNAATCLLRVSREHIPLTKGESEILGRLPDALSGVLVSAAPRSLELAQRIAARLSVATILVSRYLRGGRATAYWTSALILGELQQLTFRRYEGHSCTTGFVYTSKPKLYFARLPIEEYDFIQFIKPVTLKANQLDTPASFRYVDGRNSFYLIDNWQKLHGIFVSSDPKLFGMVDRCSLMHILPLVKTMPGRVWAAFVGQNN</sequence>
<organism evidence="1">
    <name type="scientific">marine sediment metagenome</name>
    <dbReference type="NCBI Taxonomy" id="412755"/>
    <lineage>
        <taxon>unclassified sequences</taxon>
        <taxon>metagenomes</taxon>
        <taxon>ecological metagenomes</taxon>
    </lineage>
</organism>
<proteinExistence type="predicted"/>
<accession>X1HZS9</accession>
<feature type="non-terminal residue" evidence="1">
    <location>
        <position position="1"/>
    </location>
</feature>
<feature type="non-terminal residue" evidence="1">
    <location>
        <position position="271"/>
    </location>
</feature>
<name>X1HZS9_9ZZZZ</name>
<evidence type="ECO:0000313" key="1">
    <source>
        <dbReference type="EMBL" id="GAH75651.1"/>
    </source>
</evidence>
<comment type="caution">
    <text evidence="1">The sequence shown here is derived from an EMBL/GenBank/DDBJ whole genome shotgun (WGS) entry which is preliminary data.</text>
</comment>
<reference evidence="1" key="1">
    <citation type="journal article" date="2014" name="Front. Microbiol.">
        <title>High frequency of phylogenetically diverse reductive dehalogenase-homologous genes in deep subseafloor sedimentary metagenomes.</title>
        <authorList>
            <person name="Kawai M."/>
            <person name="Futagami T."/>
            <person name="Toyoda A."/>
            <person name="Takaki Y."/>
            <person name="Nishi S."/>
            <person name="Hori S."/>
            <person name="Arai W."/>
            <person name="Tsubouchi T."/>
            <person name="Morono Y."/>
            <person name="Uchiyama I."/>
            <person name="Ito T."/>
            <person name="Fujiyama A."/>
            <person name="Inagaki F."/>
            <person name="Takami H."/>
        </authorList>
    </citation>
    <scope>NUCLEOTIDE SEQUENCE</scope>
    <source>
        <strain evidence="1">Expedition CK06-06</strain>
    </source>
</reference>